<dbReference type="NCBIfam" id="TIGR01764">
    <property type="entry name" value="excise"/>
    <property type="match status" value="1"/>
</dbReference>
<organism evidence="2 3">
    <name type="scientific">Enorma phocaeensis</name>
    <dbReference type="NCBI Taxonomy" id="1871019"/>
    <lineage>
        <taxon>Bacteria</taxon>
        <taxon>Bacillati</taxon>
        <taxon>Actinomycetota</taxon>
        <taxon>Coriobacteriia</taxon>
        <taxon>Coriobacteriales</taxon>
        <taxon>Coriobacteriaceae</taxon>
        <taxon>Enorma</taxon>
    </lineage>
</organism>
<dbReference type="InterPro" id="IPR010093">
    <property type="entry name" value="SinI_DNA-bd"/>
</dbReference>
<dbReference type="Pfam" id="PF12728">
    <property type="entry name" value="HTH_17"/>
    <property type="match status" value="1"/>
</dbReference>
<dbReference type="InterPro" id="IPR041657">
    <property type="entry name" value="HTH_17"/>
</dbReference>
<evidence type="ECO:0000313" key="3">
    <source>
        <dbReference type="Proteomes" id="UP001529421"/>
    </source>
</evidence>
<name>A0ABT7V781_9ACTN</name>
<dbReference type="InterPro" id="IPR009061">
    <property type="entry name" value="DNA-bd_dom_put_sf"/>
</dbReference>
<keyword evidence="3" id="KW-1185">Reference proteome</keyword>
<accession>A0ABT7V781</accession>
<proteinExistence type="predicted"/>
<dbReference type="Proteomes" id="UP001529421">
    <property type="component" value="Unassembled WGS sequence"/>
</dbReference>
<gene>
    <name evidence="2" type="ORF">QUW28_02405</name>
</gene>
<dbReference type="SUPFAM" id="SSF46955">
    <property type="entry name" value="Putative DNA-binding domain"/>
    <property type="match status" value="1"/>
</dbReference>
<dbReference type="EMBL" id="JAUDDZ010000002">
    <property type="protein sequence ID" value="MDM8274355.1"/>
    <property type="molecule type" value="Genomic_DNA"/>
</dbReference>
<reference evidence="3" key="1">
    <citation type="submission" date="2023-06" db="EMBL/GenBank/DDBJ databases">
        <title>Identification and characterization of horizontal gene transfer across gut microbiota members of farm animals based on homology search.</title>
        <authorList>
            <person name="Zeman M."/>
            <person name="Kubasova T."/>
            <person name="Jahodarova E."/>
            <person name="Nykrynova M."/>
            <person name="Rychlik I."/>
        </authorList>
    </citation>
    <scope>NUCLEOTIDE SEQUENCE [LARGE SCALE GENOMIC DNA]</scope>
    <source>
        <strain evidence="3">154_Feed</strain>
    </source>
</reference>
<feature type="domain" description="Helix-turn-helix" evidence="1">
    <location>
        <begin position="20"/>
        <end position="64"/>
    </location>
</feature>
<evidence type="ECO:0000259" key="1">
    <source>
        <dbReference type="Pfam" id="PF12728"/>
    </source>
</evidence>
<comment type="caution">
    <text evidence="2">The sequence shown here is derived from an EMBL/GenBank/DDBJ whole genome shotgun (WGS) entry which is preliminary data.</text>
</comment>
<dbReference type="RefSeq" id="WP_289544278.1">
    <property type="nucleotide sequence ID" value="NZ_JAUDDZ010000002.1"/>
</dbReference>
<sequence>MTSSEVQAASATPLSQYGDLLTVDNMAEVLDVSTRTVYRLTDGGELPSVKVGRRLYFPKHLLIEALCL</sequence>
<protein>
    <submittedName>
        <fullName evidence="2">Helix-turn-helix domain-containing protein</fullName>
    </submittedName>
</protein>
<evidence type="ECO:0000313" key="2">
    <source>
        <dbReference type="EMBL" id="MDM8274355.1"/>
    </source>
</evidence>